<evidence type="ECO:0000256" key="1">
    <source>
        <dbReference type="ARBA" id="ARBA00000826"/>
    </source>
</evidence>
<sequence>MPQTTAPFTAQDRYFFSEGTHARLYDQLGCHPLAGGGARFAVWAPNAGSVSVVGDWNGWNAEAHPLQPHEDTGIWTGSVGEARPGQAYKYRIRSHHGGYQVDKADPFAFFCEHPPDTASRVWTLDYEWQDSDWMATRGPRNALDAPMSIYEVHAGSWRRRDGNFLNYRELAPLLADYVLEMGFTHVELMPITEHPFYGSWGYQTTGYFAPTARYGTPQDFMFFVDHLHQRGIGVLLDWVPSHFPADEHGLGYFDGTHLYEHADPKQGFHPEWKSSIFNYGRHEVRSFLISSALFWLEKYHLDGLRVDAVASMLYLDYGRKHGEWIPNRHGGRENLEAIEFLQHLNRAVYREHPDTLTVAEESTAWPRVSRPTDMDGLGFGMKWNMGWMHDTLAFMHQEPIHRRYHHHQLTFSLVYAFSENFVLPLSHDEVVYGKGSLVNKMPGDNWQQFANLRALFGYMWGHPGKKLLFMGGEFGQRREWTHDGELEWWVAALEGHAGLQRFVAQLNRVYQATPALHQLDFSGEGFEWIAADDAERSVFAFLRKPRKGAGPPVLVVCNLTPVPRTNYLLGVPAGGRWRELINSDAGEFGGASWGNFGAVDAAPVRAHGRMQSLCLTLPPLSTLMLEHDPHA</sequence>
<dbReference type="PANTHER" id="PTHR43651:SF3">
    <property type="entry name" value="1,4-ALPHA-GLUCAN-BRANCHING ENZYME"/>
    <property type="match status" value="1"/>
</dbReference>
<dbReference type="CDD" id="cd11322">
    <property type="entry name" value="AmyAc_Glg_BE"/>
    <property type="match status" value="1"/>
</dbReference>
<dbReference type="EC" id="2.4.1.18" evidence="10"/>
<evidence type="ECO:0000256" key="7">
    <source>
        <dbReference type="ARBA" id="ARBA00022679"/>
    </source>
</evidence>
<dbReference type="SUPFAM" id="SSF51011">
    <property type="entry name" value="Glycosyl hydrolase domain"/>
    <property type="match status" value="1"/>
</dbReference>
<evidence type="ECO:0000256" key="8">
    <source>
        <dbReference type="ARBA" id="ARBA00023056"/>
    </source>
</evidence>
<evidence type="ECO:0000256" key="5">
    <source>
        <dbReference type="ARBA" id="ARBA00022600"/>
    </source>
</evidence>
<dbReference type="InterPro" id="IPR017853">
    <property type="entry name" value="GH"/>
</dbReference>
<keyword evidence="9 10" id="KW-0119">Carbohydrate metabolism</keyword>
<dbReference type="Gene3D" id="2.60.40.10">
    <property type="entry name" value="Immunoglobulins"/>
    <property type="match status" value="1"/>
</dbReference>
<evidence type="ECO:0000313" key="13">
    <source>
        <dbReference type="Proteomes" id="UP001500975"/>
    </source>
</evidence>
<comment type="pathway">
    <text evidence="3 10">Glycan biosynthesis; glycogen biosynthesis.</text>
</comment>
<dbReference type="InterPro" id="IPR037439">
    <property type="entry name" value="Branching_enzy"/>
</dbReference>
<dbReference type="InterPro" id="IPR044143">
    <property type="entry name" value="GlgB_N_E_set_prok"/>
</dbReference>
<dbReference type="InterPro" id="IPR006048">
    <property type="entry name" value="A-amylase/branching_C"/>
</dbReference>
<dbReference type="InterPro" id="IPR014756">
    <property type="entry name" value="Ig_E-set"/>
</dbReference>
<dbReference type="HAMAP" id="MF_00685">
    <property type="entry name" value="GlgB"/>
    <property type="match status" value="1"/>
</dbReference>
<dbReference type="NCBIfam" id="TIGR01515">
    <property type="entry name" value="branching_enzym"/>
    <property type="match status" value="1"/>
</dbReference>
<keyword evidence="7 10" id="KW-0808">Transferase</keyword>
<evidence type="ECO:0000259" key="11">
    <source>
        <dbReference type="SMART" id="SM00642"/>
    </source>
</evidence>
<feature type="active site" description="Proton donor" evidence="10">
    <location>
        <position position="360"/>
    </location>
</feature>
<keyword evidence="6 10" id="KW-0328">Glycosyltransferase</keyword>
<evidence type="ECO:0000256" key="2">
    <source>
        <dbReference type="ARBA" id="ARBA00002953"/>
    </source>
</evidence>
<dbReference type="SUPFAM" id="SSF81296">
    <property type="entry name" value="E set domains"/>
    <property type="match status" value="1"/>
</dbReference>
<protein>
    <recommendedName>
        <fullName evidence="10">1,4-alpha-glucan branching enzyme GlgB</fullName>
        <ecNumber evidence="10">2.4.1.18</ecNumber>
    </recommendedName>
    <alternativeName>
        <fullName evidence="10">1,4-alpha-D-glucan:1,4-alpha-D-glucan 6-glucosyl-transferase</fullName>
    </alternativeName>
    <alternativeName>
        <fullName evidence="10">Alpha-(1-&gt;4)-glucan branching enzyme</fullName>
    </alternativeName>
    <alternativeName>
        <fullName evidence="10">Glycogen branching enzyme</fullName>
        <shortName evidence="10">BE</shortName>
    </alternativeName>
</protein>
<gene>
    <name evidence="10 12" type="primary">glgB</name>
    <name evidence="12" type="ORF">GCM10023165_02750</name>
</gene>
<feature type="active site" description="Nucleophile" evidence="10">
    <location>
        <position position="307"/>
    </location>
</feature>
<dbReference type="InterPro" id="IPR013783">
    <property type="entry name" value="Ig-like_fold"/>
</dbReference>
<dbReference type="PANTHER" id="PTHR43651">
    <property type="entry name" value="1,4-ALPHA-GLUCAN-BRANCHING ENZYME"/>
    <property type="match status" value="1"/>
</dbReference>
<dbReference type="PIRSF" id="PIRSF000463">
    <property type="entry name" value="GlgB"/>
    <property type="match status" value="1"/>
</dbReference>
<name>A0ABP8GTD4_9BURK</name>
<dbReference type="SMART" id="SM00642">
    <property type="entry name" value="Aamy"/>
    <property type="match status" value="1"/>
</dbReference>
<dbReference type="Pfam" id="PF02806">
    <property type="entry name" value="Alpha-amylase_C"/>
    <property type="match status" value="1"/>
</dbReference>
<evidence type="ECO:0000256" key="9">
    <source>
        <dbReference type="ARBA" id="ARBA00023277"/>
    </source>
</evidence>
<accession>A0ABP8GTD4</accession>
<evidence type="ECO:0000256" key="3">
    <source>
        <dbReference type="ARBA" id="ARBA00004964"/>
    </source>
</evidence>
<dbReference type="NCBIfam" id="NF008967">
    <property type="entry name" value="PRK12313.1"/>
    <property type="match status" value="1"/>
</dbReference>
<feature type="domain" description="Glycosyl hydrolase family 13 catalytic" evidence="11">
    <location>
        <begin position="151"/>
        <end position="500"/>
    </location>
</feature>
<evidence type="ECO:0000256" key="6">
    <source>
        <dbReference type="ARBA" id="ARBA00022676"/>
    </source>
</evidence>
<evidence type="ECO:0000256" key="10">
    <source>
        <dbReference type="HAMAP-Rule" id="MF_00685"/>
    </source>
</evidence>
<comment type="similarity">
    <text evidence="4 10">Belongs to the glycosyl hydrolase 13 family. GlgB subfamily.</text>
</comment>
<dbReference type="Gene3D" id="3.20.20.80">
    <property type="entry name" value="Glycosidases"/>
    <property type="match status" value="1"/>
</dbReference>
<comment type="caution">
    <text evidence="12">The sequence shown here is derived from an EMBL/GenBank/DDBJ whole genome shotgun (WGS) entry which is preliminary data.</text>
</comment>
<comment type="catalytic activity">
    <reaction evidence="1 10">
        <text>Transfers a segment of a (1-&gt;4)-alpha-D-glucan chain to a primary hydroxy group in a similar glucan chain.</text>
        <dbReference type="EC" id="2.4.1.18"/>
    </reaction>
</comment>
<dbReference type="NCBIfam" id="NF003811">
    <property type="entry name" value="PRK05402.1"/>
    <property type="match status" value="1"/>
</dbReference>
<dbReference type="InterPro" id="IPR013780">
    <property type="entry name" value="Glyco_hydro_b"/>
</dbReference>
<evidence type="ECO:0000313" key="12">
    <source>
        <dbReference type="EMBL" id="GAA4329667.1"/>
    </source>
</evidence>
<proteinExistence type="inferred from homology"/>
<dbReference type="Proteomes" id="UP001500975">
    <property type="component" value="Unassembled WGS sequence"/>
</dbReference>
<keyword evidence="13" id="KW-1185">Reference proteome</keyword>
<organism evidence="12 13">
    <name type="scientific">Variovorax defluvii</name>
    <dbReference type="NCBI Taxonomy" id="913761"/>
    <lineage>
        <taxon>Bacteria</taxon>
        <taxon>Pseudomonadati</taxon>
        <taxon>Pseudomonadota</taxon>
        <taxon>Betaproteobacteria</taxon>
        <taxon>Burkholderiales</taxon>
        <taxon>Comamonadaceae</taxon>
        <taxon>Variovorax</taxon>
    </lineage>
</organism>
<keyword evidence="8 10" id="KW-0320">Glycogen biosynthesis</keyword>
<dbReference type="InterPro" id="IPR004193">
    <property type="entry name" value="Glyco_hydro_13_N"/>
</dbReference>
<dbReference type="Gene3D" id="2.60.40.1180">
    <property type="entry name" value="Golgi alpha-mannosidase II"/>
    <property type="match status" value="1"/>
</dbReference>
<keyword evidence="5 10" id="KW-0321">Glycogen metabolism</keyword>
<dbReference type="Pfam" id="PF00128">
    <property type="entry name" value="Alpha-amylase"/>
    <property type="match status" value="1"/>
</dbReference>
<comment type="function">
    <text evidence="2 10">Catalyzes the formation of the alpha-1,6-glucosidic linkages in glycogen by scission of a 1,4-alpha-linked oligosaccharide from growing alpha-1,4-glucan chains and the subsequent attachment of the oligosaccharide to the alpha-1,6 position.</text>
</comment>
<reference evidence="13" key="1">
    <citation type="journal article" date="2019" name="Int. J. Syst. Evol. Microbiol.">
        <title>The Global Catalogue of Microorganisms (GCM) 10K type strain sequencing project: providing services to taxonomists for standard genome sequencing and annotation.</title>
        <authorList>
            <consortium name="The Broad Institute Genomics Platform"/>
            <consortium name="The Broad Institute Genome Sequencing Center for Infectious Disease"/>
            <person name="Wu L."/>
            <person name="Ma J."/>
        </authorList>
    </citation>
    <scope>NUCLEOTIDE SEQUENCE [LARGE SCALE GENOMIC DNA]</scope>
    <source>
        <strain evidence="13">JCM 17804</strain>
    </source>
</reference>
<evidence type="ECO:0000256" key="4">
    <source>
        <dbReference type="ARBA" id="ARBA00009000"/>
    </source>
</evidence>
<dbReference type="CDD" id="cd02855">
    <property type="entry name" value="E_set_GBE_prok_N"/>
    <property type="match status" value="1"/>
</dbReference>
<dbReference type="Pfam" id="PF02922">
    <property type="entry name" value="CBM_48"/>
    <property type="match status" value="1"/>
</dbReference>
<comment type="subunit">
    <text evidence="10">Monomer.</text>
</comment>
<dbReference type="EMBL" id="BAABGJ010000001">
    <property type="protein sequence ID" value="GAA4329667.1"/>
    <property type="molecule type" value="Genomic_DNA"/>
</dbReference>
<dbReference type="InterPro" id="IPR006407">
    <property type="entry name" value="GlgB"/>
</dbReference>
<dbReference type="InterPro" id="IPR006047">
    <property type="entry name" value="GH13_cat_dom"/>
</dbReference>
<dbReference type="SUPFAM" id="SSF51445">
    <property type="entry name" value="(Trans)glycosidases"/>
    <property type="match status" value="1"/>
</dbReference>